<protein>
    <recommendedName>
        <fullName evidence="11">RecBCD enzyme subunit RecD</fullName>
        <ecNumber evidence="11">5.6.2.3</ecNumber>
    </recommendedName>
    <alternativeName>
        <fullName evidence="11">DNA 5'-3' helicase subunit RecD</fullName>
    </alternativeName>
    <alternativeName>
        <fullName evidence="11">Exonuclease V subunit RecD</fullName>
        <shortName evidence="11">ExoV subunit RecD</shortName>
    </alternativeName>
    <alternativeName>
        <fullName evidence="11">Helicase/nuclease RecBCD subunit RecD</fullName>
    </alternativeName>
</protein>
<keyword evidence="7 11" id="KW-0067">ATP-binding</keyword>
<keyword evidence="4 11" id="KW-0378">Hydrolase</keyword>
<evidence type="ECO:0000256" key="6">
    <source>
        <dbReference type="ARBA" id="ARBA00022839"/>
    </source>
</evidence>
<dbReference type="GO" id="GO:0000724">
    <property type="term" value="P:double-strand break repair via homologous recombination"/>
    <property type="evidence" value="ECO:0007669"/>
    <property type="project" value="UniProtKB-UniRule"/>
</dbReference>
<dbReference type="NCBIfam" id="TIGR01447">
    <property type="entry name" value="recD"/>
    <property type="match status" value="1"/>
</dbReference>
<comment type="miscellaneous">
    <text evidence="11">In the RecBCD complex, RecB has a slow 3'-5' helicase, an exonuclease activity and loads RecA onto ssDNA, RecD has a fast 5'-3' helicase activity, while RecC stimulates the ATPase and processivity of the RecB helicase and contributes to recognition of the Chi site.</text>
</comment>
<dbReference type="SUPFAM" id="SSF52540">
    <property type="entry name" value="P-loop containing nucleoside triphosphate hydrolases"/>
    <property type="match status" value="2"/>
</dbReference>
<dbReference type="RefSeq" id="WP_013661925.1">
    <property type="nucleotide sequence ID" value="NC_015276.1"/>
</dbReference>
<dbReference type="EC" id="5.6.2.3" evidence="11"/>
<dbReference type="KEGG" id="mme:Marme_2799"/>
<feature type="domain" description="UvrD-like helicase C-terminal" evidence="12">
    <location>
        <begin position="599"/>
        <end position="642"/>
    </location>
</feature>
<dbReference type="InterPro" id="IPR041851">
    <property type="entry name" value="RecD_N_sf"/>
</dbReference>
<dbReference type="InterPro" id="IPR027785">
    <property type="entry name" value="UvrD-like_helicase_C"/>
</dbReference>
<dbReference type="eggNOG" id="COG0507">
    <property type="taxonomic scope" value="Bacteria"/>
</dbReference>
<organism evidence="14 15">
    <name type="scientific">Marinomonas mediterranea (strain ATCC 700492 / JCM 21426 / NBRC 103028 / MMB-1)</name>
    <dbReference type="NCBI Taxonomy" id="717774"/>
    <lineage>
        <taxon>Bacteria</taxon>
        <taxon>Pseudomonadati</taxon>
        <taxon>Pseudomonadota</taxon>
        <taxon>Gammaproteobacteria</taxon>
        <taxon>Oceanospirillales</taxon>
        <taxon>Oceanospirillaceae</taxon>
        <taxon>Marinomonas</taxon>
    </lineage>
</organism>
<keyword evidence="3 11" id="KW-0227">DNA damage</keyword>
<dbReference type="GO" id="GO:0016887">
    <property type="term" value="F:ATP hydrolysis activity"/>
    <property type="evidence" value="ECO:0007669"/>
    <property type="project" value="RHEA"/>
</dbReference>
<dbReference type="GO" id="GO:0017116">
    <property type="term" value="F:single-stranded DNA helicase activity"/>
    <property type="evidence" value="ECO:0007669"/>
    <property type="project" value="TreeGrafter"/>
</dbReference>
<evidence type="ECO:0000259" key="13">
    <source>
        <dbReference type="Pfam" id="PF21185"/>
    </source>
</evidence>
<dbReference type="GO" id="GO:0043139">
    <property type="term" value="F:5'-3' DNA helicase activity"/>
    <property type="evidence" value="ECO:0007669"/>
    <property type="project" value="UniProtKB-UniRule"/>
</dbReference>
<dbReference type="CDD" id="cd17933">
    <property type="entry name" value="DEXSc_RecD-like"/>
    <property type="match status" value="1"/>
</dbReference>
<comment type="subunit">
    <text evidence="11">Heterotrimer of RecB, RecC and RecD. All subunits contribute to DNA-binding.</text>
</comment>
<comment type="function">
    <text evidence="11">A helicase/nuclease that prepares dsDNA breaks (DSB) for recombinational DNA repair. Binds to DSBs and unwinds DNA via a highly rapid and processive ATP-dependent bidirectional helicase activity. Unwinds dsDNA until it encounters a Chi (crossover hotspot instigator) sequence from the 3' direction. Cuts ssDNA a few nucleotides 3' to the Chi site. The properties and activities of the enzyme are changed at Chi. The Chi-altered holoenzyme produces a long 3'-ssDNA overhang and facilitates RecA-binding to the ssDNA for homologous DNA recombination and repair. Holoenzyme degrades any linearized DNA that is unable to undergo homologous recombination. In the holoenzyme this subunit has ssDNA-dependent ATPase and 5'-3' helicase activity. When added to pre-assembled RecBC greatly stimulates nuclease activity and augments holoenzyme processivity. Negatively regulates the RecA-loading ability of RecBCD.</text>
</comment>
<dbReference type="Gene3D" id="3.40.50.300">
    <property type="entry name" value="P-loop containing nucleotide triphosphate hydrolases"/>
    <property type="match status" value="3"/>
</dbReference>
<gene>
    <name evidence="11" type="primary">recD</name>
    <name evidence="14" type="ordered locus">Marme_2799</name>
</gene>
<evidence type="ECO:0000259" key="12">
    <source>
        <dbReference type="Pfam" id="PF13538"/>
    </source>
</evidence>
<dbReference type="GO" id="GO:0009338">
    <property type="term" value="C:exodeoxyribonuclease V complex"/>
    <property type="evidence" value="ECO:0007669"/>
    <property type="project" value="InterPro"/>
</dbReference>
<sequence>MDFSNSSVESDTKWFDAWLSSKSIRPVDLQWIHHLQDHVSSQDESVLLAGVLVSAYLGAGHTCIDLTAVFNGDLAGLEFHPAPSVVLSALDIHSVGAWYRRLSDSPLVALFDGASSHSASSASFSLASSAPLILTDAGLLYLARYFSYEQSVLSFIQLQESKGRRQVDGQKLDSLFPSDVQSSELDWQKIAVANAASMDFSIISGGPGTGKTTTVTKLLALLVWQSLDEAANEERDHLTNEFRESDARLLSNALHKSSLPRIALAAPTGKAAARLTESISGAKKKLNIAQPILDAIPETATTLHRLLGADYGRSQFKHHKQNPLHIDILLVDEVSMVDMPMMAKLIEALPEHARLVLLGDKDQLSSVEAGNVLGDLTFGIQREKVTRAQFTGLTDSLNAAELERLSRQVIEQAPAIQRHLSLLSKSYRFNDQSGIGLLASAVNQCQVDGTLRVLRGDYDNVYWRSTDLKETQLDVAALAQGYKTYWAQVRQRVAPAELHTAFNQYQVLTAVRQGVMGVEFVNDALETYFYRQGYIESQSMWYPGKAIIMTRNDSNTGLFNGDIGLCLPDEQNVLRVWFTLANGEMKGFLPSRITSFEPVFAMTVHKSQGSEFERVTMILPNNASPVLGKELIYTGITRAKHYFELWANEFILQDALKKRVQRRSGLTKAIWR</sequence>
<evidence type="ECO:0000256" key="10">
    <source>
        <dbReference type="ARBA" id="ARBA00023235"/>
    </source>
</evidence>
<feature type="domain" description="RecBCD enzyme subunit RecD N-terminal" evidence="13">
    <location>
        <begin position="22"/>
        <end position="116"/>
    </location>
</feature>
<dbReference type="GO" id="GO:0003677">
    <property type="term" value="F:DNA binding"/>
    <property type="evidence" value="ECO:0007669"/>
    <property type="project" value="UniProtKB-UniRule"/>
</dbReference>
<evidence type="ECO:0000256" key="9">
    <source>
        <dbReference type="ARBA" id="ARBA00023204"/>
    </source>
</evidence>
<evidence type="ECO:0000256" key="3">
    <source>
        <dbReference type="ARBA" id="ARBA00022763"/>
    </source>
</evidence>
<dbReference type="CDD" id="cd18809">
    <property type="entry name" value="SF1_C_RecD"/>
    <property type="match status" value="1"/>
</dbReference>
<keyword evidence="2 11" id="KW-0547">Nucleotide-binding</keyword>
<dbReference type="Gene3D" id="1.10.10.1020">
    <property type="entry name" value="RecBCD complex, subunit RecD, N-terminal domain"/>
    <property type="match status" value="1"/>
</dbReference>
<keyword evidence="8 11" id="KW-0238">DNA-binding</keyword>
<dbReference type="GO" id="GO:0005524">
    <property type="term" value="F:ATP binding"/>
    <property type="evidence" value="ECO:0007669"/>
    <property type="project" value="UniProtKB-UniRule"/>
</dbReference>
<keyword evidence="6 11" id="KW-0269">Exonuclease</keyword>
<dbReference type="AlphaFoldDB" id="F2JZ44"/>
<keyword evidence="5 11" id="KW-0347">Helicase</keyword>
<keyword evidence="15" id="KW-1185">Reference proteome</keyword>
<evidence type="ECO:0000313" key="14">
    <source>
        <dbReference type="EMBL" id="ADZ92022.1"/>
    </source>
</evidence>
<evidence type="ECO:0000313" key="15">
    <source>
        <dbReference type="Proteomes" id="UP000001062"/>
    </source>
</evidence>
<dbReference type="STRING" id="717774.Marme_2799"/>
<dbReference type="EMBL" id="CP002583">
    <property type="protein sequence ID" value="ADZ92022.1"/>
    <property type="molecule type" value="Genomic_DNA"/>
</dbReference>
<evidence type="ECO:0000256" key="5">
    <source>
        <dbReference type="ARBA" id="ARBA00022806"/>
    </source>
</evidence>
<dbReference type="PATRIC" id="fig|717774.3.peg.2881"/>
<dbReference type="Pfam" id="PF21185">
    <property type="entry name" value="RecD_N"/>
    <property type="match status" value="1"/>
</dbReference>
<dbReference type="InterPro" id="IPR006344">
    <property type="entry name" value="RecD"/>
</dbReference>
<proteinExistence type="inferred from homology"/>
<dbReference type="PANTHER" id="PTHR43788:SF6">
    <property type="entry name" value="DNA HELICASE B"/>
    <property type="match status" value="1"/>
</dbReference>
<dbReference type="HAMAP" id="MF_01487">
    <property type="entry name" value="RecD"/>
    <property type="match status" value="1"/>
</dbReference>
<comment type="catalytic activity">
    <reaction evidence="11">
        <text>ATP + H2O = ADP + phosphate + H(+)</text>
        <dbReference type="Rhea" id="RHEA:13065"/>
        <dbReference type="ChEBI" id="CHEBI:15377"/>
        <dbReference type="ChEBI" id="CHEBI:15378"/>
        <dbReference type="ChEBI" id="CHEBI:30616"/>
        <dbReference type="ChEBI" id="CHEBI:43474"/>
        <dbReference type="ChEBI" id="CHEBI:456216"/>
        <dbReference type="EC" id="5.6.2.3"/>
    </reaction>
</comment>
<feature type="binding site" evidence="11">
    <location>
        <begin position="205"/>
        <end position="212"/>
    </location>
    <ligand>
        <name>ATP</name>
        <dbReference type="ChEBI" id="CHEBI:30616"/>
    </ligand>
</feature>
<keyword evidence="1 11" id="KW-0540">Nuclease</keyword>
<evidence type="ECO:0000256" key="11">
    <source>
        <dbReference type="HAMAP-Rule" id="MF_01487"/>
    </source>
</evidence>
<reference evidence="14 15" key="1">
    <citation type="journal article" date="2012" name="Stand. Genomic Sci.">
        <title>Complete genome sequence of the melanogenic marine bacterium Marinomonas mediterranea type strain (MMB-1(T)).</title>
        <authorList>
            <person name="Lucas-Elio P."/>
            <person name="Goodwin L."/>
            <person name="Woyke T."/>
            <person name="Pitluck S."/>
            <person name="Nolan M."/>
            <person name="Kyrpides N.C."/>
            <person name="Detter J.C."/>
            <person name="Copeland A."/>
            <person name="Teshima H."/>
            <person name="Bruce D."/>
            <person name="Detter C."/>
            <person name="Tapia R."/>
            <person name="Han S."/>
            <person name="Land M.L."/>
            <person name="Ivanova N."/>
            <person name="Mikhailova N."/>
            <person name="Johnston A.W."/>
            <person name="Sanchez-Amat A."/>
        </authorList>
    </citation>
    <scope>NUCLEOTIDE SEQUENCE [LARGE SCALE GENOMIC DNA]</scope>
    <source>
        <strain evidence="15">ATCC 700492 / JCM 21426 / NBRC 103028 / MMB-1</strain>
    </source>
</reference>
<comment type="similarity">
    <text evidence="11">Belongs to the RecD family.</text>
</comment>
<dbReference type="InterPro" id="IPR049550">
    <property type="entry name" value="RecD_N"/>
</dbReference>
<dbReference type="HOGENOM" id="CLU_007524_1_2_6"/>
<dbReference type="Proteomes" id="UP000001062">
    <property type="component" value="Chromosome"/>
</dbReference>
<evidence type="ECO:0000256" key="7">
    <source>
        <dbReference type="ARBA" id="ARBA00022840"/>
    </source>
</evidence>
<evidence type="ECO:0000256" key="4">
    <source>
        <dbReference type="ARBA" id="ARBA00022801"/>
    </source>
</evidence>
<dbReference type="Pfam" id="PF13538">
    <property type="entry name" value="UvrD_C_2"/>
    <property type="match status" value="1"/>
</dbReference>
<dbReference type="GO" id="GO:0008854">
    <property type="term" value="F:exodeoxyribonuclease V activity"/>
    <property type="evidence" value="ECO:0007669"/>
    <property type="project" value="InterPro"/>
</dbReference>
<dbReference type="InterPro" id="IPR050534">
    <property type="entry name" value="Coronavir_polyprotein_1ab"/>
</dbReference>
<accession>F2JZ44</accession>
<keyword evidence="10 11" id="KW-0413">Isomerase</keyword>
<evidence type="ECO:0000256" key="1">
    <source>
        <dbReference type="ARBA" id="ARBA00022722"/>
    </source>
</evidence>
<evidence type="ECO:0000256" key="8">
    <source>
        <dbReference type="ARBA" id="ARBA00023125"/>
    </source>
</evidence>
<evidence type="ECO:0000256" key="2">
    <source>
        <dbReference type="ARBA" id="ARBA00022741"/>
    </source>
</evidence>
<dbReference type="Pfam" id="PF13245">
    <property type="entry name" value="AAA_19"/>
    <property type="match status" value="1"/>
</dbReference>
<dbReference type="InterPro" id="IPR027417">
    <property type="entry name" value="P-loop_NTPase"/>
</dbReference>
<keyword evidence="9 11" id="KW-0234">DNA repair</keyword>
<name>F2JZ44_MARM1</name>
<dbReference type="PANTHER" id="PTHR43788">
    <property type="entry name" value="DNA2/NAM7 HELICASE FAMILY MEMBER"/>
    <property type="match status" value="1"/>
</dbReference>